<sequence length="115" mass="12191">MDKTRVLPGNDVGWNTGTTDEVVARHDWGGRDTLAVTVVTATAQLRGVDAIDLPLLSEAIDPDALCQLFDPLVRAPATDGDTRGSVAPSRGHIEFRYAACDVTLWADGTVIVTSA</sequence>
<evidence type="ECO:0000313" key="2">
    <source>
        <dbReference type="EMBL" id="CQR48856.1"/>
    </source>
</evidence>
<dbReference type="EMBL" id="CSTE01000001">
    <property type="protein sequence ID" value="CQR48856.1"/>
    <property type="molecule type" value="Genomic_DNA"/>
</dbReference>
<keyword evidence="3" id="KW-1185">Reference proteome</keyword>
<reference evidence="3" key="1">
    <citation type="submission" date="2015-03" db="EMBL/GenBank/DDBJ databases">
        <authorList>
            <person name="Urmite Genomes"/>
        </authorList>
    </citation>
    <scope>NUCLEOTIDE SEQUENCE [LARGE SCALE GENOMIC DNA]</scope>
    <source>
        <strain evidence="3">Arc-Hr</strain>
    </source>
</reference>
<name>A0A0D6JLU4_9EURY</name>
<gene>
    <name evidence="2" type="ORF">BN996_00305</name>
</gene>
<accession>A0A0D6JLU4</accession>
<protein>
    <recommendedName>
        <fullName evidence="1">Halobacterial output domain-containing protein</fullName>
    </recommendedName>
</protein>
<dbReference type="Proteomes" id="UP000198902">
    <property type="component" value="Unassembled WGS sequence"/>
</dbReference>
<evidence type="ECO:0000313" key="3">
    <source>
        <dbReference type="Proteomes" id="UP000198902"/>
    </source>
</evidence>
<organism evidence="2 3">
    <name type="scientific">Haloferax massiliensis</name>
    <dbReference type="NCBI Taxonomy" id="1476858"/>
    <lineage>
        <taxon>Archaea</taxon>
        <taxon>Methanobacteriati</taxon>
        <taxon>Methanobacteriota</taxon>
        <taxon>Stenosarchaea group</taxon>
        <taxon>Halobacteria</taxon>
        <taxon>Halobacteriales</taxon>
        <taxon>Haloferacaceae</taxon>
        <taxon>Haloferax</taxon>
    </lineage>
</organism>
<dbReference type="AlphaFoldDB" id="A0A0D6JLU4"/>
<evidence type="ECO:0000259" key="1">
    <source>
        <dbReference type="Pfam" id="PF18545"/>
    </source>
</evidence>
<proteinExistence type="predicted"/>
<dbReference type="RefSeq" id="WP_089776866.1">
    <property type="nucleotide sequence ID" value="NZ_CABLRR010000001.1"/>
</dbReference>
<dbReference type="InterPro" id="IPR040624">
    <property type="entry name" value="HalOD1"/>
</dbReference>
<dbReference type="Pfam" id="PF18545">
    <property type="entry name" value="HalOD1"/>
    <property type="match status" value="1"/>
</dbReference>
<feature type="domain" description="Halobacterial output" evidence="1">
    <location>
        <begin position="31"/>
        <end position="113"/>
    </location>
</feature>
<dbReference type="OrthoDB" id="221929at2157"/>